<dbReference type="EMBL" id="JAJNBZ010000061">
    <property type="protein sequence ID" value="MCE5173614.1"/>
    <property type="molecule type" value="Genomic_DNA"/>
</dbReference>
<dbReference type="RefSeq" id="WP_233699519.1">
    <property type="nucleotide sequence ID" value="NZ_JAJNBZ010000061.1"/>
</dbReference>
<dbReference type="Proteomes" id="UP001199916">
    <property type="component" value="Unassembled WGS sequence"/>
</dbReference>
<protein>
    <submittedName>
        <fullName evidence="1">Uncharacterized protein</fullName>
    </submittedName>
</protein>
<accession>A0ABS8YRK3</accession>
<reference evidence="1 2" key="1">
    <citation type="submission" date="2021-11" db="EMBL/GenBank/DDBJ databases">
        <title>Draft genome sequence of Paenibacillus profundus YoMME, a new Gram-positive bacteria with exoelectrogenic properties.</title>
        <authorList>
            <person name="Hubenova Y."/>
            <person name="Hubenova E."/>
            <person name="Manasiev Y."/>
            <person name="Peykov S."/>
            <person name="Mitov M."/>
        </authorList>
    </citation>
    <scope>NUCLEOTIDE SEQUENCE [LARGE SCALE GENOMIC DNA]</scope>
    <source>
        <strain evidence="1 2">YoMME</strain>
    </source>
</reference>
<evidence type="ECO:0000313" key="1">
    <source>
        <dbReference type="EMBL" id="MCE5173614.1"/>
    </source>
</evidence>
<organism evidence="1 2">
    <name type="scientific">Paenibacillus profundus</name>
    <dbReference type="NCBI Taxonomy" id="1173085"/>
    <lineage>
        <taxon>Bacteria</taxon>
        <taxon>Bacillati</taxon>
        <taxon>Bacillota</taxon>
        <taxon>Bacilli</taxon>
        <taxon>Bacillales</taxon>
        <taxon>Paenibacillaceae</taxon>
        <taxon>Paenibacillus</taxon>
    </lineage>
</organism>
<sequence length="85" mass="9551">MNIDWVDDKDFAKSFAKPKYAQNKAMANSTVKSLFNVNLAGNKVSAKENEYTFKRDKQPTIVGKINMKGQFYSFSIIPQAGSPLQ</sequence>
<name>A0ABS8YRK3_9BACL</name>
<comment type="caution">
    <text evidence="1">The sequence shown here is derived from an EMBL/GenBank/DDBJ whole genome shotgun (WGS) entry which is preliminary data.</text>
</comment>
<proteinExistence type="predicted"/>
<evidence type="ECO:0000313" key="2">
    <source>
        <dbReference type="Proteomes" id="UP001199916"/>
    </source>
</evidence>
<keyword evidence="2" id="KW-1185">Reference proteome</keyword>
<gene>
    <name evidence="1" type="ORF">LQV63_30770</name>
</gene>